<proteinExistence type="predicted"/>
<dbReference type="KEGG" id="mee:DA075_06605"/>
<protein>
    <submittedName>
        <fullName evidence="1">Uncharacterized protein</fullName>
    </submittedName>
</protein>
<accession>A0A2R4WGG4</accession>
<dbReference type="Proteomes" id="UP000244755">
    <property type="component" value="Chromosome 1"/>
</dbReference>
<evidence type="ECO:0000313" key="2">
    <source>
        <dbReference type="Proteomes" id="UP000244755"/>
    </source>
</evidence>
<keyword evidence="2" id="KW-1185">Reference proteome</keyword>
<gene>
    <name evidence="1" type="ORF">DA075_06605</name>
</gene>
<reference evidence="1 2" key="1">
    <citation type="submission" date="2018-04" db="EMBL/GenBank/DDBJ databases">
        <title>Methylobacterium sp. PR1016A genome.</title>
        <authorList>
            <person name="Park W."/>
        </authorList>
    </citation>
    <scope>NUCLEOTIDE SEQUENCE [LARGE SCALE GENOMIC DNA]</scope>
    <source>
        <strain evidence="1 2">PR1016A</strain>
    </source>
</reference>
<evidence type="ECO:0000313" key="1">
    <source>
        <dbReference type="EMBL" id="AWB20634.1"/>
    </source>
</evidence>
<name>A0A2R4WGG4_9HYPH</name>
<dbReference type="EMBL" id="CP028843">
    <property type="protein sequence ID" value="AWB20634.1"/>
    <property type="molecule type" value="Genomic_DNA"/>
</dbReference>
<organism evidence="1 2">
    <name type="scientific">Methylobacterium currus</name>
    <dbReference type="NCBI Taxonomy" id="2051553"/>
    <lineage>
        <taxon>Bacteria</taxon>
        <taxon>Pseudomonadati</taxon>
        <taxon>Pseudomonadota</taxon>
        <taxon>Alphaproteobacteria</taxon>
        <taxon>Hyphomicrobiales</taxon>
        <taxon>Methylobacteriaceae</taxon>
        <taxon>Methylobacterium</taxon>
    </lineage>
</organism>
<dbReference type="AlphaFoldDB" id="A0A2R4WGG4"/>
<sequence>MHPKGALILMTTTREIIEQRSPQADRAIRLAADEAAASLSILDGAIRDLDDRTALVRQHLAFEIEKVELAIERAEWEARADTSGPRERLRAMHDALAAISPEALRASRQPLAEIWKRLHDLVSGA</sequence>